<dbReference type="EMBL" id="MU394317">
    <property type="protein sequence ID" value="KAI6086280.1"/>
    <property type="molecule type" value="Genomic_DNA"/>
</dbReference>
<comment type="caution">
    <text evidence="1">The sequence shown here is derived from an EMBL/GenBank/DDBJ whole genome shotgun (WGS) entry which is preliminary data.</text>
</comment>
<protein>
    <submittedName>
        <fullName evidence="1">Uncharacterized protein</fullName>
    </submittedName>
</protein>
<evidence type="ECO:0000313" key="1">
    <source>
        <dbReference type="EMBL" id="KAI6086280.1"/>
    </source>
</evidence>
<proteinExistence type="predicted"/>
<sequence length="216" mass="24133">MDSKQLWTAMHLISPKAIEVDPQECHGHKFRAYVLRFFSPPNKATCNVRKFWFSMFYTMAHVFPFMNTMIYWAALVPTGHGGFKPPSMPHRHYEPPAGNATIRYDPGNIINVWSITTVIALIEIGFLNSIRRQTPVTAHTVGVMFCSGAYLAWAGIGKLATGHSGLFFLDPDLMKDMPEAIIAACIAFIALSPGFLSYMYGLIAMRETMTATHSSH</sequence>
<evidence type="ECO:0000313" key="2">
    <source>
        <dbReference type="Proteomes" id="UP001497680"/>
    </source>
</evidence>
<gene>
    <name evidence="1" type="ORF">F4821DRAFT_278676</name>
</gene>
<organism evidence="1 2">
    <name type="scientific">Hypoxylon rubiginosum</name>
    <dbReference type="NCBI Taxonomy" id="110542"/>
    <lineage>
        <taxon>Eukaryota</taxon>
        <taxon>Fungi</taxon>
        <taxon>Dikarya</taxon>
        <taxon>Ascomycota</taxon>
        <taxon>Pezizomycotina</taxon>
        <taxon>Sordariomycetes</taxon>
        <taxon>Xylariomycetidae</taxon>
        <taxon>Xylariales</taxon>
        <taxon>Hypoxylaceae</taxon>
        <taxon>Hypoxylon</taxon>
    </lineage>
</organism>
<reference evidence="1 2" key="1">
    <citation type="journal article" date="2022" name="New Phytol.">
        <title>Ecological generalism drives hyperdiversity of secondary metabolite gene clusters in xylarialean endophytes.</title>
        <authorList>
            <person name="Franco M.E.E."/>
            <person name="Wisecaver J.H."/>
            <person name="Arnold A.E."/>
            <person name="Ju Y.M."/>
            <person name="Slot J.C."/>
            <person name="Ahrendt S."/>
            <person name="Moore L.P."/>
            <person name="Eastman K.E."/>
            <person name="Scott K."/>
            <person name="Konkel Z."/>
            <person name="Mondo S.J."/>
            <person name="Kuo A."/>
            <person name="Hayes R.D."/>
            <person name="Haridas S."/>
            <person name="Andreopoulos B."/>
            <person name="Riley R."/>
            <person name="LaButti K."/>
            <person name="Pangilinan J."/>
            <person name="Lipzen A."/>
            <person name="Amirebrahimi M."/>
            <person name="Yan J."/>
            <person name="Adam C."/>
            <person name="Keymanesh K."/>
            <person name="Ng V."/>
            <person name="Louie K."/>
            <person name="Northen T."/>
            <person name="Drula E."/>
            <person name="Henrissat B."/>
            <person name="Hsieh H.M."/>
            <person name="Youens-Clark K."/>
            <person name="Lutzoni F."/>
            <person name="Miadlikowska J."/>
            <person name="Eastwood D.C."/>
            <person name="Hamelin R.C."/>
            <person name="Grigoriev I.V."/>
            <person name="U'Ren J.M."/>
        </authorList>
    </citation>
    <scope>NUCLEOTIDE SEQUENCE [LARGE SCALE GENOMIC DNA]</scope>
    <source>
        <strain evidence="1 2">ER1909</strain>
    </source>
</reference>
<accession>A0ACC0D0N2</accession>
<name>A0ACC0D0N2_9PEZI</name>
<keyword evidence="2" id="KW-1185">Reference proteome</keyword>
<dbReference type="Proteomes" id="UP001497680">
    <property type="component" value="Unassembled WGS sequence"/>
</dbReference>